<name>A0A830DEK7_9LAMI</name>
<dbReference type="AlphaFoldDB" id="A0A830DEK7"/>
<dbReference type="GO" id="GO:0016301">
    <property type="term" value="F:kinase activity"/>
    <property type="evidence" value="ECO:0007669"/>
    <property type="project" value="UniProtKB-KW"/>
</dbReference>
<accession>A0A830DEK7</accession>
<organism evidence="2 3">
    <name type="scientific">Phtheirospermum japonicum</name>
    <dbReference type="NCBI Taxonomy" id="374723"/>
    <lineage>
        <taxon>Eukaryota</taxon>
        <taxon>Viridiplantae</taxon>
        <taxon>Streptophyta</taxon>
        <taxon>Embryophyta</taxon>
        <taxon>Tracheophyta</taxon>
        <taxon>Spermatophyta</taxon>
        <taxon>Magnoliopsida</taxon>
        <taxon>eudicotyledons</taxon>
        <taxon>Gunneridae</taxon>
        <taxon>Pentapetalae</taxon>
        <taxon>asterids</taxon>
        <taxon>lamiids</taxon>
        <taxon>Lamiales</taxon>
        <taxon>Orobanchaceae</taxon>
        <taxon>Orobanchaceae incertae sedis</taxon>
        <taxon>Phtheirospermum</taxon>
    </lineage>
</organism>
<feature type="compositionally biased region" description="Basic and acidic residues" evidence="1">
    <location>
        <begin position="40"/>
        <end position="53"/>
    </location>
</feature>
<feature type="compositionally biased region" description="Polar residues" evidence="1">
    <location>
        <begin position="55"/>
        <end position="70"/>
    </location>
</feature>
<keyword evidence="3" id="KW-1185">Reference proteome</keyword>
<reference evidence="2" key="1">
    <citation type="submission" date="2020-07" db="EMBL/GenBank/DDBJ databases">
        <title>Ethylene signaling mediates host invasion by parasitic plants.</title>
        <authorList>
            <person name="Yoshida S."/>
        </authorList>
    </citation>
    <scope>NUCLEOTIDE SEQUENCE</scope>
    <source>
        <strain evidence="2">Okayama</strain>
    </source>
</reference>
<protein>
    <submittedName>
        <fullName evidence="2">Cbl-interacting protein kinase 2</fullName>
    </submittedName>
</protein>
<dbReference type="Proteomes" id="UP000653305">
    <property type="component" value="Unassembled WGS sequence"/>
</dbReference>
<keyword evidence="2" id="KW-0808">Transferase</keyword>
<keyword evidence="2" id="KW-0418">Kinase</keyword>
<sequence length="134" mass="15345">MSSKVYLQSLSFPKLPSRIQFLLRRVNILLAHTGPNLESDVTHHHVEKREPDYPQRQQPSQSVNLTTSPSIFEDPGNAERWGSSLRLRSSTPAESRLNHHRPFSSSIMSSKNTTPQYRFAPRSTTRPRIISLHC</sequence>
<feature type="compositionally biased region" description="Polar residues" evidence="1">
    <location>
        <begin position="103"/>
        <end position="126"/>
    </location>
</feature>
<dbReference type="OrthoDB" id="10606264at2759"/>
<feature type="region of interest" description="Disordered" evidence="1">
    <location>
        <begin position="37"/>
        <end position="134"/>
    </location>
</feature>
<comment type="caution">
    <text evidence="2">The sequence shown here is derived from an EMBL/GenBank/DDBJ whole genome shotgun (WGS) entry which is preliminary data.</text>
</comment>
<evidence type="ECO:0000313" key="2">
    <source>
        <dbReference type="EMBL" id="GFQ05326.1"/>
    </source>
</evidence>
<proteinExistence type="predicted"/>
<evidence type="ECO:0000256" key="1">
    <source>
        <dbReference type="SAM" id="MobiDB-lite"/>
    </source>
</evidence>
<evidence type="ECO:0000313" key="3">
    <source>
        <dbReference type="Proteomes" id="UP000653305"/>
    </source>
</evidence>
<dbReference type="EMBL" id="BMAC01001045">
    <property type="protein sequence ID" value="GFQ05326.1"/>
    <property type="molecule type" value="Genomic_DNA"/>
</dbReference>
<gene>
    <name evidence="2" type="ORF">PHJA_002676700</name>
</gene>